<organism evidence="1 2">
    <name type="scientific">Atopostipes suicloacalis DSM 15692</name>
    <dbReference type="NCBI Taxonomy" id="1121025"/>
    <lineage>
        <taxon>Bacteria</taxon>
        <taxon>Bacillati</taxon>
        <taxon>Bacillota</taxon>
        <taxon>Bacilli</taxon>
        <taxon>Lactobacillales</taxon>
        <taxon>Carnobacteriaceae</taxon>
        <taxon>Atopostipes</taxon>
    </lineage>
</organism>
<protein>
    <submittedName>
        <fullName evidence="1">OsmC-like protein</fullName>
    </submittedName>
</protein>
<dbReference type="InterPro" id="IPR036102">
    <property type="entry name" value="OsmC/Ohrsf"/>
</dbReference>
<gene>
    <name evidence="1" type="ORF">SAMN02745249_00177</name>
</gene>
<proteinExistence type="predicted"/>
<keyword evidence="2" id="KW-1185">Reference proteome</keyword>
<dbReference type="PANTHER" id="PTHR33797:SF2">
    <property type="entry name" value="ORGANIC HYDROPEROXIDE RESISTANCE PROTEIN-LIKE"/>
    <property type="match status" value="1"/>
</dbReference>
<dbReference type="Gene3D" id="3.30.300.20">
    <property type="match status" value="1"/>
</dbReference>
<dbReference type="PANTHER" id="PTHR33797">
    <property type="entry name" value="ORGANIC HYDROPEROXIDE RESISTANCE PROTEIN-LIKE"/>
    <property type="match status" value="1"/>
</dbReference>
<evidence type="ECO:0000313" key="1">
    <source>
        <dbReference type="EMBL" id="SHE31477.1"/>
    </source>
</evidence>
<dbReference type="EMBL" id="FQUF01000003">
    <property type="protein sequence ID" value="SHE31477.1"/>
    <property type="molecule type" value="Genomic_DNA"/>
</dbReference>
<dbReference type="STRING" id="1121025.SAMN02745249_00177"/>
<dbReference type="GO" id="GO:0006979">
    <property type="term" value="P:response to oxidative stress"/>
    <property type="evidence" value="ECO:0007669"/>
    <property type="project" value="InterPro"/>
</dbReference>
<sequence length="83" mass="9415">MQAVKDEENVENPSIVRHTVSYLHDPENNLDIKLQVDIKVGIEGLNDDEAMKLVEKANEICPYSRAIQNGHIDVSLNIIPYKE</sequence>
<evidence type="ECO:0000313" key="2">
    <source>
        <dbReference type="Proteomes" id="UP000184128"/>
    </source>
</evidence>
<accession>A0A1M4SHK4</accession>
<dbReference type="InterPro" id="IPR019953">
    <property type="entry name" value="OHR"/>
</dbReference>
<dbReference type="Proteomes" id="UP000184128">
    <property type="component" value="Unassembled WGS sequence"/>
</dbReference>
<dbReference type="InterPro" id="IPR015946">
    <property type="entry name" value="KH_dom-like_a/b"/>
</dbReference>
<dbReference type="SUPFAM" id="SSF82784">
    <property type="entry name" value="OsmC-like"/>
    <property type="match status" value="1"/>
</dbReference>
<name>A0A1M4SHK4_9LACT</name>
<reference evidence="1 2" key="1">
    <citation type="submission" date="2016-11" db="EMBL/GenBank/DDBJ databases">
        <authorList>
            <person name="Jaros S."/>
            <person name="Januszkiewicz K."/>
            <person name="Wedrychowicz H."/>
        </authorList>
    </citation>
    <scope>NUCLEOTIDE SEQUENCE [LARGE SCALE GENOMIC DNA]</scope>
    <source>
        <strain evidence="1 2">DSM 15692</strain>
    </source>
</reference>
<dbReference type="AlphaFoldDB" id="A0A1M4SHK4"/>